<dbReference type="Proteomes" id="UP001516023">
    <property type="component" value="Unassembled WGS sequence"/>
</dbReference>
<evidence type="ECO:0000313" key="4">
    <source>
        <dbReference type="Proteomes" id="UP001516023"/>
    </source>
</evidence>
<evidence type="ECO:0000256" key="1">
    <source>
        <dbReference type="SAM" id="MobiDB-lite"/>
    </source>
</evidence>
<dbReference type="InterPro" id="IPR001683">
    <property type="entry name" value="PX_dom"/>
</dbReference>
<evidence type="ECO:0000259" key="2">
    <source>
        <dbReference type="PROSITE" id="PS50195"/>
    </source>
</evidence>
<keyword evidence="4" id="KW-1185">Reference proteome</keyword>
<reference evidence="3 4" key="1">
    <citation type="journal article" date="2020" name="G3 (Bethesda)">
        <title>Improved Reference Genome for Cyclotella cryptica CCMP332, a Model for Cell Wall Morphogenesis, Salinity Adaptation, and Lipid Production in Diatoms (Bacillariophyta).</title>
        <authorList>
            <person name="Roberts W.R."/>
            <person name="Downey K.M."/>
            <person name="Ruck E.C."/>
            <person name="Traller J.C."/>
            <person name="Alverson A.J."/>
        </authorList>
    </citation>
    <scope>NUCLEOTIDE SEQUENCE [LARGE SCALE GENOMIC DNA]</scope>
    <source>
        <strain evidence="3 4">CCMP332</strain>
    </source>
</reference>
<dbReference type="PROSITE" id="PS50195">
    <property type="entry name" value="PX"/>
    <property type="match status" value="1"/>
</dbReference>
<dbReference type="SMART" id="SM00312">
    <property type="entry name" value="PX"/>
    <property type="match status" value="1"/>
</dbReference>
<dbReference type="EMBL" id="JABMIG020000023">
    <property type="protein sequence ID" value="KAL3801995.1"/>
    <property type="molecule type" value="Genomic_DNA"/>
</dbReference>
<dbReference type="Pfam" id="PF00787">
    <property type="entry name" value="PX"/>
    <property type="match status" value="1"/>
</dbReference>
<evidence type="ECO:0000313" key="3">
    <source>
        <dbReference type="EMBL" id="KAL3801995.1"/>
    </source>
</evidence>
<dbReference type="InterPro" id="IPR036871">
    <property type="entry name" value="PX_dom_sf"/>
</dbReference>
<feature type="domain" description="PX" evidence="2">
    <location>
        <begin position="93"/>
        <end position="212"/>
    </location>
</feature>
<dbReference type="SUPFAM" id="SSF64268">
    <property type="entry name" value="PX domain"/>
    <property type="match status" value="1"/>
</dbReference>
<dbReference type="Gene3D" id="3.30.1520.10">
    <property type="entry name" value="Phox-like domain"/>
    <property type="match status" value="1"/>
</dbReference>
<protein>
    <recommendedName>
        <fullName evidence="2">PX domain-containing protein</fullName>
    </recommendedName>
</protein>
<feature type="region of interest" description="Disordered" evidence="1">
    <location>
        <begin position="1"/>
        <end position="72"/>
    </location>
</feature>
<dbReference type="SUPFAM" id="SSF103657">
    <property type="entry name" value="BAR/IMD domain-like"/>
    <property type="match status" value="1"/>
</dbReference>
<gene>
    <name evidence="3" type="ORF">HJC23_010339</name>
</gene>
<sequence>MSAIDPNAQLFDSDDHPPNAADVDTSFASVDMNIGPSAPPPMGSPPMISVDDGDEGSGGTLVITNRAPRAKDQGRYEPFIQSSLTATISNEKFAPCSKVTDPQELGEGRNKHTYYRIDVRPPGAYTDPISSIRRRYSDFQWLFSRLHAEKPGAIIPIIPHTAAMQSSKRFSEELVEERRGHLERFLRRVQVHPELEGAPSLSSFFSPDAEVFEVAKRENPTDTTMDETMGEAERLTEKVKHFFVKTTVKAKAMRGGELEETSDGQQMEEIEEYLNTVSGHVKSLAKNTLAMVKASEDTSKNMHELGQTLFGMHQTYDPEKNHNGSDSNPKQITLPSLKTISTVLASLSAVHKVKYDENTSKVTQQILDIENSIKSARLALKRRKEKQLTYNTYLQQIKNRTAALDKIQHTASLNPPTPSSDAKMADAQKSLESARYASKIALDDLIQVTERIFREMDRFKSNLDQELRSVYVRHAKVQVDYSRQLDGEWGKLLVGNGTKPGVVGTANSNFAGSQDADVMMI</sequence>
<dbReference type="PANTHER" id="PTHR10555:SF170">
    <property type="entry name" value="FI18122P1"/>
    <property type="match status" value="1"/>
</dbReference>
<dbReference type="Gene3D" id="1.20.1270.60">
    <property type="entry name" value="Arfaptin homology (AH) domain/BAR domain"/>
    <property type="match status" value="1"/>
</dbReference>
<organism evidence="3 4">
    <name type="scientific">Cyclotella cryptica</name>
    <dbReference type="NCBI Taxonomy" id="29204"/>
    <lineage>
        <taxon>Eukaryota</taxon>
        <taxon>Sar</taxon>
        <taxon>Stramenopiles</taxon>
        <taxon>Ochrophyta</taxon>
        <taxon>Bacillariophyta</taxon>
        <taxon>Coscinodiscophyceae</taxon>
        <taxon>Thalassiosirophycidae</taxon>
        <taxon>Stephanodiscales</taxon>
        <taxon>Stephanodiscaceae</taxon>
        <taxon>Cyclotella</taxon>
    </lineage>
</organism>
<accession>A0ABD3QP24</accession>
<proteinExistence type="predicted"/>
<name>A0ABD3QP24_9STRA</name>
<dbReference type="PANTHER" id="PTHR10555">
    <property type="entry name" value="SORTING NEXIN"/>
    <property type="match status" value="1"/>
</dbReference>
<comment type="caution">
    <text evidence="3">The sequence shown here is derived from an EMBL/GenBank/DDBJ whole genome shotgun (WGS) entry which is preliminary data.</text>
</comment>
<dbReference type="InterPro" id="IPR027267">
    <property type="entry name" value="AH/BAR_dom_sf"/>
</dbReference>
<dbReference type="AlphaFoldDB" id="A0ABD3QP24"/>